<dbReference type="Pfam" id="PF07980">
    <property type="entry name" value="SusD_RagB"/>
    <property type="match status" value="1"/>
</dbReference>
<dbReference type="OrthoDB" id="5694214at2"/>
<dbReference type="EMBL" id="QAOQ01000005">
    <property type="protein sequence ID" value="PTQ95517.1"/>
    <property type="molecule type" value="Genomic_DNA"/>
</dbReference>
<comment type="subcellular location">
    <subcellularLocation>
        <location evidence="1">Cell outer membrane</location>
    </subcellularLocation>
</comment>
<keyword evidence="4" id="KW-0472">Membrane</keyword>
<dbReference type="AlphaFoldDB" id="A0A2T5J7T2"/>
<dbReference type="Pfam" id="PF14322">
    <property type="entry name" value="SusD-like_3"/>
    <property type="match status" value="1"/>
</dbReference>
<dbReference type="InterPro" id="IPR012944">
    <property type="entry name" value="SusD_RagB_dom"/>
</dbReference>
<keyword evidence="9" id="KW-1185">Reference proteome</keyword>
<gene>
    <name evidence="8" type="ORF">C8P68_10522</name>
</gene>
<evidence type="ECO:0000259" key="7">
    <source>
        <dbReference type="Pfam" id="PF14322"/>
    </source>
</evidence>
<comment type="caution">
    <text evidence="8">The sequence shown here is derived from an EMBL/GenBank/DDBJ whole genome shotgun (WGS) entry which is preliminary data.</text>
</comment>
<reference evidence="8 9" key="1">
    <citation type="submission" date="2018-04" db="EMBL/GenBank/DDBJ databases">
        <title>Genomic Encyclopedia of Archaeal and Bacterial Type Strains, Phase II (KMG-II): from individual species to whole genera.</title>
        <authorList>
            <person name="Goeker M."/>
        </authorList>
    </citation>
    <scope>NUCLEOTIDE SEQUENCE [LARGE SCALE GENOMIC DNA]</scope>
    <source>
        <strain evidence="8 9">DSM 26809</strain>
    </source>
</reference>
<evidence type="ECO:0000256" key="2">
    <source>
        <dbReference type="ARBA" id="ARBA00006275"/>
    </source>
</evidence>
<evidence type="ECO:0000313" key="8">
    <source>
        <dbReference type="EMBL" id="PTQ95517.1"/>
    </source>
</evidence>
<accession>A0A2T5J7T2</accession>
<keyword evidence="5" id="KW-0998">Cell outer membrane</keyword>
<dbReference type="InterPro" id="IPR011990">
    <property type="entry name" value="TPR-like_helical_dom_sf"/>
</dbReference>
<name>A0A2T5J7T2_9SPHI</name>
<feature type="domain" description="SusD-like N-terminal" evidence="7">
    <location>
        <begin position="95"/>
        <end position="240"/>
    </location>
</feature>
<comment type="similarity">
    <text evidence="2">Belongs to the SusD family.</text>
</comment>
<dbReference type="Gene3D" id="1.25.40.390">
    <property type="match status" value="1"/>
</dbReference>
<dbReference type="RefSeq" id="WP_107829033.1">
    <property type="nucleotide sequence ID" value="NZ_CP160205.1"/>
</dbReference>
<dbReference type="SUPFAM" id="SSF48452">
    <property type="entry name" value="TPR-like"/>
    <property type="match status" value="1"/>
</dbReference>
<evidence type="ECO:0000256" key="4">
    <source>
        <dbReference type="ARBA" id="ARBA00023136"/>
    </source>
</evidence>
<evidence type="ECO:0000259" key="6">
    <source>
        <dbReference type="Pfam" id="PF07980"/>
    </source>
</evidence>
<dbReference type="PROSITE" id="PS51257">
    <property type="entry name" value="PROKAR_LIPOPROTEIN"/>
    <property type="match status" value="1"/>
</dbReference>
<feature type="domain" description="RagB/SusD" evidence="6">
    <location>
        <begin position="376"/>
        <end position="627"/>
    </location>
</feature>
<dbReference type="Proteomes" id="UP000244168">
    <property type="component" value="Unassembled WGS sequence"/>
</dbReference>
<sequence length="627" mass="69374">MKNSIYRQLTRAAIAAVIAATGLTSCKKYLSPDPVSSFSQDYVFSNLPYAKAAVIGVYNNLSGQNSYGLYFSGYYPYDSDEMMGASGTADGERRDLAHYNILSTNGGIASAFANQYSGIERANICIEQLPKMSLNNTGTTQEKGELKRLLGEALTLRAQFYFDLVKIWGDVPAQWTPSAEQSNLFLPKTDRDTIYNHILSDLKTAEDLVPWRTEIGALGDGADERITKGAVKALRARIALFRGGYSLRRATNQMERRPDYLTYYKIARDECADIMARRDQHTLNPSYKALWQTYVCGRNANEPNGEFLFQIAEGGNTGSTDGRIGIYNGTRFAGAGGGSLSVLPNYYYYFDSTDVRRDVTAAPYEIKTDGKSVQAHNINVVYDGKFRRDWWSNPVNPTLATLNSGINWILIRFSDVLLMYAEADNELNNGASAADVAAVAEVDKRGHGGNAALVPTIPTDHDGFFKFLVKERYLEFGNEGIRKYDLIRWNLLTTAINETKNNLANFGATTQLPMAAPSYMAPPPSYSMTGTLPTSLYYWTTLPTVFNGSNLNTYDDSRMFANSVYKPAPTATPANTAKVSWISYSGINSTFTTVFASSFKTNHSELYPIYINQINASGGVLTQDYGY</sequence>
<protein>
    <submittedName>
        <fullName evidence="8">Putative outer membrane starch-binding protein</fullName>
    </submittedName>
</protein>
<evidence type="ECO:0000256" key="1">
    <source>
        <dbReference type="ARBA" id="ARBA00004442"/>
    </source>
</evidence>
<organism evidence="8 9">
    <name type="scientific">Mucilaginibacter yixingensis</name>
    <dbReference type="NCBI Taxonomy" id="1295612"/>
    <lineage>
        <taxon>Bacteria</taxon>
        <taxon>Pseudomonadati</taxon>
        <taxon>Bacteroidota</taxon>
        <taxon>Sphingobacteriia</taxon>
        <taxon>Sphingobacteriales</taxon>
        <taxon>Sphingobacteriaceae</taxon>
        <taxon>Mucilaginibacter</taxon>
    </lineage>
</organism>
<evidence type="ECO:0000256" key="5">
    <source>
        <dbReference type="ARBA" id="ARBA00023237"/>
    </source>
</evidence>
<dbReference type="GO" id="GO:0009279">
    <property type="term" value="C:cell outer membrane"/>
    <property type="evidence" value="ECO:0007669"/>
    <property type="project" value="UniProtKB-SubCell"/>
</dbReference>
<dbReference type="InterPro" id="IPR033985">
    <property type="entry name" value="SusD-like_N"/>
</dbReference>
<proteinExistence type="inferred from homology"/>
<evidence type="ECO:0000256" key="3">
    <source>
        <dbReference type="ARBA" id="ARBA00022729"/>
    </source>
</evidence>
<evidence type="ECO:0000313" key="9">
    <source>
        <dbReference type="Proteomes" id="UP000244168"/>
    </source>
</evidence>
<keyword evidence="3" id="KW-0732">Signal</keyword>